<proteinExistence type="predicted"/>
<feature type="chain" id="PRO_5040240359" evidence="2">
    <location>
        <begin position="21"/>
        <end position="76"/>
    </location>
</feature>
<feature type="region of interest" description="Disordered" evidence="1">
    <location>
        <begin position="24"/>
        <end position="76"/>
    </location>
</feature>
<keyword evidence="4" id="KW-1185">Reference proteome</keyword>
<feature type="signal peptide" evidence="2">
    <location>
        <begin position="1"/>
        <end position="20"/>
    </location>
</feature>
<name>A0A9N9WKH2_9DIPT</name>
<evidence type="ECO:0000313" key="3">
    <source>
        <dbReference type="EMBL" id="CAG9799005.1"/>
    </source>
</evidence>
<sequence length="76" mass="7983">MRSILVFGLLFGIFVLSVYSEKSAEDSSKNELPTVKSQPAATGSEKKSGKTTELNVTPDKTAKKPASISAATPAKP</sequence>
<evidence type="ECO:0000256" key="1">
    <source>
        <dbReference type="SAM" id="MobiDB-lite"/>
    </source>
</evidence>
<gene>
    <name evidence="3" type="ORF">CHIRRI_LOCUS1980</name>
</gene>
<protein>
    <submittedName>
        <fullName evidence="3">Uncharacterized protein</fullName>
    </submittedName>
</protein>
<accession>A0A9N9WKH2</accession>
<reference evidence="3" key="2">
    <citation type="submission" date="2022-10" db="EMBL/GenBank/DDBJ databases">
        <authorList>
            <consortium name="ENA_rothamsted_submissions"/>
            <consortium name="culmorum"/>
            <person name="King R."/>
        </authorList>
    </citation>
    <scope>NUCLEOTIDE SEQUENCE</scope>
</reference>
<evidence type="ECO:0000256" key="2">
    <source>
        <dbReference type="SAM" id="SignalP"/>
    </source>
</evidence>
<dbReference type="EMBL" id="OU895877">
    <property type="protein sequence ID" value="CAG9799005.1"/>
    <property type="molecule type" value="Genomic_DNA"/>
</dbReference>
<organism evidence="3 4">
    <name type="scientific">Chironomus riparius</name>
    <dbReference type="NCBI Taxonomy" id="315576"/>
    <lineage>
        <taxon>Eukaryota</taxon>
        <taxon>Metazoa</taxon>
        <taxon>Ecdysozoa</taxon>
        <taxon>Arthropoda</taxon>
        <taxon>Hexapoda</taxon>
        <taxon>Insecta</taxon>
        <taxon>Pterygota</taxon>
        <taxon>Neoptera</taxon>
        <taxon>Endopterygota</taxon>
        <taxon>Diptera</taxon>
        <taxon>Nematocera</taxon>
        <taxon>Chironomoidea</taxon>
        <taxon>Chironomidae</taxon>
        <taxon>Chironominae</taxon>
        <taxon>Chironomus</taxon>
    </lineage>
</organism>
<dbReference type="Proteomes" id="UP001153620">
    <property type="component" value="Chromosome 1"/>
</dbReference>
<dbReference type="AlphaFoldDB" id="A0A9N9WKH2"/>
<evidence type="ECO:0000313" key="4">
    <source>
        <dbReference type="Proteomes" id="UP001153620"/>
    </source>
</evidence>
<reference evidence="3" key="1">
    <citation type="submission" date="2022-01" db="EMBL/GenBank/DDBJ databases">
        <authorList>
            <person name="King R."/>
        </authorList>
    </citation>
    <scope>NUCLEOTIDE SEQUENCE</scope>
</reference>
<keyword evidence="2" id="KW-0732">Signal</keyword>